<dbReference type="FunFam" id="1.25.40.10:FF:000552">
    <property type="entry name" value="UDP-N-acetylglucosaminyltransferase (AFU_orthologue AFUA_1G03380)"/>
    <property type="match status" value="1"/>
</dbReference>
<accession>A0A3N4LEJ7</accession>
<keyword evidence="4" id="KW-0328">Glycosyltransferase</keyword>
<dbReference type="InterPro" id="IPR029489">
    <property type="entry name" value="OGT/SEC/SPY_C"/>
</dbReference>
<dbReference type="FunFam" id="3.40.50.11380:FF:000004">
    <property type="entry name" value="UDP-N-acetylglucosaminyltransferase (AFU_orthologue AFUA_1G03380)"/>
    <property type="match status" value="1"/>
</dbReference>
<feature type="compositionally biased region" description="Low complexity" evidence="9">
    <location>
        <begin position="16"/>
        <end position="59"/>
    </location>
</feature>
<dbReference type="STRING" id="1392247.A0A3N4LEJ7"/>
<gene>
    <name evidence="11" type="ORF">P167DRAFT_570598</name>
</gene>
<evidence type="ECO:0000256" key="9">
    <source>
        <dbReference type="SAM" id="MobiDB-lite"/>
    </source>
</evidence>
<dbReference type="FunFam" id="3.40.50.2000:FF:000110">
    <property type="entry name" value="UDP-N-acetylglucosaminyltransferase protein"/>
    <property type="match status" value="1"/>
</dbReference>
<keyword evidence="5" id="KW-0808">Transferase</keyword>
<dbReference type="InterPro" id="IPR019734">
    <property type="entry name" value="TPR_rpt"/>
</dbReference>
<evidence type="ECO:0000256" key="8">
    <source>
        <dbReference type="PROSITE-ProRule" id="PRU00339"/>
    </source>
</evidence>
<feature type="domain" description="O-GlcNAc transferase C-terminal" evidence="10">
    <location>
        <begin position="1475"/>
        <end position="1677"/>
    </location>
</feature>
<dbReference type="GO" id="GO:0097363">
    <property type="term" value="F:protein O-acetylglucosaminyltransferase activity"/>
    <property type="evidence" value="ECO:0007669"/>
    <property type="project" value="UniProtKB-EC"/>
</dbReference>
<evidence type="ECO:0000256" key="6">
    <source>
        <dbReference type="ARBA" id="ARBA00022737"/>
    </source>
</evidence>
<reference evidence="11 12" key="1">
    <citation type="journal article" date="2018" name="Nat. Ecol. Evol.">
        <title>Pezizomycetes genomes reveal the molecular basis of ectomycorrhizal truffle lifestyle.</title>
        <authorList>
            <person name="Murat C."/>
            <person name="Payen T."/>
            <person name="Noel B."/>
            <person name="Kuo A."/>
            <person name="Morin E."/>
            <person name="Chen J."/>
            <person name="Kohler A."/>
            <person name="Krizsan K."/>
            <person name="Balestrini R."/>
            <person name="Da Silva C."/>
            <person name="Montanini B."/>
            <person name="Hainaut M."/>
            <person name="Levati E."/>
            <person name="Barry K.W."/>
            <person name="Belfiori B."/>
            <person name="Cichocki N."/>
            <person name="Clum A."/>
            <person name="Dockter R.B."/>
            <person name="Fauchery L."/>
            <person name="Guy J."/>
            <person name="Iotti M."/>
            <person name="Le Tacon F."/>
            <person name="Lindquist E.A."/>
            <person name="Lipzen A."/>
            <person name="Malagnac F."/>
            <person name="Mello A."/>
            <person name="Molinier V."/>
            <person name="Miyauchi S."/>
            <person name="Poulain J."/>
            <person name="Riccioni C."/>
            <person name="Rubini A."/>
            <person name="Sitrit Y."/>
            <person name="Splivallo R."/>
            <person name="Traeger S."/>
            <person name="Wang M."/>
            <person name="Zifcakova L."/>
            <person name="Wipf D."/>
            <person name="Zambonelli A."/>
            <person name="Paolocci F."/>
            <person name="Nowrousian M."/>
            <person name="Ottonello S."/>
            <person name="Baldrian P."/>
            <person name="Spatafora J.W."/>
            <person name="Henrissat B."/>
            <person name="Nagy L.G."/>
            <person name="Aury J.M."/>
            <person name="Wincker P."/>
            <person name="Grigoriev I.V."/>
            <person name="Bonfante P."/>
            <person name="Martin F.M."/>
        </authorList>
    </citation>
    <scope>NUCLEOTIDE SEQUENCE [LARGE SCALE GENOMIC DNA]</scope>
    <source>
        <strain evidence="11 12">CCBAS932</strain>
    </source>
</reference>
<organism evidence="11 12">
    <name type="scientific">Morchella conica CCBAS932</name>
    <dbReference type="NCBI Taxonomy" id="1392247"/>
    <lineage>
        <taxon>Eukaryota</taxon>
        <taxon>Fungi</taxon>
        <taxon>Dikarya</taxon>
        <taxon>Ascomycota</taxon>
        <taxon>Pezizomycotina</taxon>
        <taxon>Pezizomycetes</taxon>
        <taxon>Pezizales</taxon>
        <taxon>Morchellaceae</taxon>
        <taxon>Morchella</taxon>
    </lineage>
</organism>
<feature type="compositionally biased region" description="Basic and acidic residues" evidence="9">
    <location>
        <begin position="399"/>
        <end position="413"/>
    </location>
</feature>
<dbReference type="Gene3D" id="1.25.40.10">
    <property type="entry name" value="Tetratricopeptide repeat domain"/>
    <property type="match status" value="3"/>
</dbReference>
<evidence type="ECO:0000313" key="11">
    <source>
        <dbReference type="EMBL" id="RPB16365.1"/>
    </source>
</evidence>
<name>A0A3N4LEJ7_9PEZI</name>
<comment type="pathway">
    <text evidence="1">Protein modification; protein glycosylation.</text>
</comment>
<dbReference type="Pfam" id="PF13374">
    <property type="entry name" value="TPR_10"/>
    <property type="match status" value="1"/>
</dbReference>
<feature type="region of interest" description="Disordered" evidence="9">
    <location>
        <begin position="399"/>
        <end position="503"/>
    </location>
</feature>
<dbReference type="InParanoid" id="A0A3N4LEJ7"/>
<feature type="compositionally biased region" description="Polar residues" evidence="9">
    <location>
        <begin position="491"/>
        <end position="501"/>
    </location>
</feature>
<dbReference type="Pfam" id="PF13844">
    <property type="entry name" value="Glyco_transf_41"/>
    <property type="match status" value="2"/>
</dbReference>
<evidence type="ECO:0000256" key="1">
    <source>
        <dbReference type="ARBA" id="ARBA00004922"/>
    </source>
</evidence>
<dbReference type="GO" id="GO:0006493">
    <property type="term" value="P:protein O-linked glycosylation"/>
    <property type="evidence" value="ECO:0007669"/>
    <property type="project" value="TreeGrafter"/>
</dbReference>
<dbReference type="Gene3D" id="3.40.50.2000">
    <property type="entry name" value="Glycogen Phosphorylase B"/>
    <property type="match status" value="1"/>
</dbReference>
<dbReference type="SMART" id="SM00028">
    <property type="entry name" value="TPR"/>
    <property type="match status" value="5"/>
</dbReference>
<feature type="region of interest" description="Disordered" evidence="9">
    <location>
        <begin position="1"/>
        <end position="94"/>
    </location>
</feature>
<comment type="similarity">
    <text evidence="2">Belongs to the glycosyltransferase 41 family. O-GlcNAc transferase subfamily.</text>
</comment>
<dbReference type="Proteomes" id="UP000277580">
    <property type="component" value="Unassembled WGS sequence"/>
</dbReference>
<evidence type="ECO:0000256" key="4">
    <source>
        <dbReference type="ARBA" id="ARBA00022676"/>
    </source>
</evidence>
<evidence type="ECO:0000313" key="12">
    <source>
        <dbReference type="Proteomes" id="UP000277580"/>
    </source>
</evidence>
<dbReference type="PANTHER" id="PTHR44998">
    <property type="match status" value="1"/>
</dbReference>
<evidence type="ECO:0000256" key="3">
    <source>
        <dbReference type="ARBA" id="ARBA00011970"/>
    </source>
</evidence>
<feature type="repeat" description="TPR" evidence="8">
    <location>
        <begin position="1018"/>
        <end position="1051"/>
    </location>
</feature>
<keyword evidence="12" id="KW-1185">Reference proteome</keyword>
<dbReference type="OrthoDB" id="421121at2759"/>
<evidence type="ECO:0000259" key="10">
    <source>
        <dbReference type="Pfam" id="PF13844"/>
    </source>
</evidence>
<evidence type="ECO:0000256" key="7">
    <source>
        <dbReference type="ARBA" id="ARBA00022803"/>
    </source>
</evidence>
<proteinExistence type="inferred from homology"/>
<feature type="domain" description="O-GlcNAc transferase C-terminal" evidence="10">
    <location>
        <begin position="1210"/>
        <end position="1400"/>
    </location>
</feature>
<dbReference type="PROSITE" id="PS50005">
    <property type="entry name" value="TPR"/>
    <property type="match status" value="3"/>
</dbReference>
<dbReference type="Gene3D" id="3.40.50.11380">
    <property type="match status" value="1"/>
</dbReference>
<dbReference type="EMBL" id="ML119109">
    <property type="protein sequence ID" value="RPB16365.1"/>
    <property type="molecule type" value="Genomic_DNA"/>
</dbReference>
<keyword evidence="6" id="KW-0677">Repeat</keyword>
<keyword evidence="7 8" id="KW-0802">TPR repeat</keyword>
<feature type="repeat" description="TPR" evidence="8">
    <location>
        <begin position="984"/>
        <end position="1017"/>
    </location>
</feature>
<evidence type="ECO:0000256" key="2">
    <source>
        <dbReference type="ARBA" id="ARBA00005386"/>
    </source>
</evidence>
<dbReference type="SUPFAM" id="SSF48452">
    <property type="entry name" value="TPR-like"/>
    <property type="match status" value="3"/>
</dbReference>
<feature type="repeat" description="TPR" evidence="8">
    <location>
        <begin position="643"/>
        <end position="676"/>
    </location>
</feature>
<sequence length="1704" mass="188533">MLFHHSLQRQFDQSEPHSTAVVAASASATNTPASAAANAAHAQLSHPSLHSSSTTPYSSFQHYNKLPQPQTQQSGFAQEAMSSRPLSLYRGHSSPSLIPVPSQHTYQENLLRRKTPQGTLAAAYDATPIEWSTVRPTKQILLPIPQSNVQQQQYPQLDQSPRWQGVGTQGNQSWEGTLALRGADINLGSGCMDPTIMWSTNCNNQIQMPVNDNLDPYVREFLVRQEQMHPIAADNIYAGGKPYGFQAYYNPITPPTASCEDINGFMDIGHYNDVPRDSNFYGHYGAWGNGNPAQNQLPQAPIYQINAIYNPPQQIDNANIWQHQIPAVDSVSVPFPQHLTAQYGLSIPPAGTPEAQLQHLQLDTQSHGMMIPNRVNRDKVLAWAHGVYVKLLASVQEQHRPTEARAQPGDRSRVNNGSSKPSMYRHQSVQPQTNTWRPNGIHPQSSLGGQAPFPSAQHGMHDGFAPNRGDGDRSKRMRPNPAQEQNHPRIGTSSSHSQLLFGNNDGYLRNDGVTIHDGSDDLVDNGNVESWNGDQYLAKKQPVDCYSASPLHRASSGIGGSGGPWPLNLSPHNGLGVMPNPSPVSAVGLAGTALEMLNAYCAESGWTWLDGMLLGGCLAYGLGDLPRAMGWYFRILEADENHVEALSNLAATLLSLGRREEAERYWHRAVRKRPSYFEAVEHLVGLLCGAHRGKEAVDIINFVEVSLRRPGRFGARNPSFSSSSSDESVQTASDIHFDYDEDDVSRFTRTHNIMNYGLSEYMIPASENGRMLGLIHAKGNTLYQLGDNAGAARAFEQAILLGAGMQRGGVRGLINRILAVLKASIDGVVIPDNLVMNAVHGPVLLTPQAAIRTAHLVFQPSGELPGLRDISNPAAKRAAISTTSNSLLSLAKIFQDGMSSGSTLGAPRSTAEVKDILALYYLSLSLHPSPSTANNVGILLASVQPASPLIVAPSQHPQVPGIGAGVRLALDYYYYGLNLDSRHAHLYTNLGSLLKDINQLSAAIKMYEQAVTCDPKFDIALANLANAVKDQGRIGEAIVFYRRAVDVNPDFAEAVCGLANALNSVCDWKGRGGIVRDDKDRWHVDDNKRLIDSKGNGTVCSGWMKRVVQIVEKQLKEGESWGKGIVSGDAGELLLRELERAYGSNWSEKRRTALRKNVEGWAGKPYEGAKVIRMIERASRKTVWRWYQEKYVQGLDKSKREYLRPTVPANLTTPSAPTVLPFHTFTCPLSAKQVRQISQRNGLRISCSTLRAPWLPVHVFPPPAPPAPYLKIGYVSSDFNNHPLAHLMQSVFGLHNPSRAKAYCYATTASDNSDHRKQIEREAPVFYDAHTWGPDRLVRQIVEDGIHILINLNGFTRGARNEVFAARPAPIQMSFMGFAGTLGADWCDYIYADSTAVPARTLRPSRRNVELEDDGHEGASEDNDDWVYSENIVFAKYTFFCCDHRQSAPDSKSRQLSWEEEQARRWAKRKELFPKLRSDAVILGNFNQLYKIEPTTFRTWLRILARVPKAVLWLLRFPDLGETNLKDLAQEWAGEEVTSRIIFTDVAPKLQHISRAQVCDVFLDTPECNAHTTAADVLWSGTPLLTFPRHQYKMCSRIAASILRAAVPQTAEGKATANSLIVASEDEYEDRAVELANGLVYGEEGKGNGELNDVRKVLFEHRWKSALFDTKRWVSDLEDAYEEAWKRWVNAEGGDIYLDDLKRK</sequence>
<evidence type="ECO:0000256" key="5">
    <source>
        <dbReference type="ARBA" id="ARBA00022679"/>
    </source>
</evidence>
<dbReference type="EC" id="2.4.1.255" evidence="3"/>
<dbReference type="InterPro" id="IPR011990">
    <property type="entry name" value="TPR-like_helical_dom_sf"/>
</dbReference>
<protein>
    <recommendedName>
        <fullName evidence="3">protein O-GlcNAc transferase</fullName>
        <ecNumber evidence="3">2.4.1.255</ecNumber>
    </recommendedName>
</protein>
<feature type="compositionally biased region" description="Polar residues" evidence="9">
    <location>
        <begin position="67"/>
        <end position="85"/>
    </location>
</feature>
<dbReference type="PANTHER" id="PTHR44998:SF1">
    <property type="entry name" value="UDP-N-ACETYLGLUCOSAMINE--PEPTIDE N-ACETYLGLUCOSAMINYLTRANSFERASE 110 KDA SUBUNIT"/>
    <property type="match status" value="1"/>
</dbReference>
<feature type="compositionally biased region" description="Polar residues" evidence="9">
    <location>
        <begin position="414"/>
        <end position="448"/>
    </location>
</feature>
<dbReference type="Pfam" id="PF13181">
    <property type="entry name" value="TPR_8"/>
    <property type="match status" value="2"/>
</dbReference>